<accession>A0A7X0X2U6</accession>
<evidence type="ECO:0000256" key="10">
    <source>
        <dbReference type="ARBA" id="ARBA00023136"/>
    </source>
</evidence>
<evidence type="ECO:0000313" key="16">
    <source>
        <dbReference type="Proteomes" id="UP000523362"/>
    </source>
</evidence>
<feature type="domain" description="PTS EIIC type-1" evidence="14">
    <location>
        <begin position="1"/>
        <end position="418"/>
    </location>
</feature>
<keyword evidence="10 12" id="KW-0472">Membrane</keyword>
<feature type="transmembrane region" description="Helical" evidence="12">
    <location>
        <begin position="233"/>
        <end position="253"/>
    </location>
</feature>
<organism evidence="15 16">
    <name type="scientific">Listeria seeligeri</name>
    <dbReference type="NCBI Taxonomy" id="1640"/>
    <lineage>
        <taxon>Bacteria</taxon>
        <taxon>Bacillati</taxon>
        <taxon>Bacillota</taxon>
        <taxon>Bacilli</taxon>
        <taxon>Bacillales</taxon>
        <taxon>Listeriaceae</taxon>
        <taxon>Listeria</taxon>
    </lineage>
</organism>
<evidence type="ECO:0000256" key="2">
    <source>
        <dbReference type="ARBA" id="ARBA00022448"/>
    </source>
</evidence>
<keyword evidence="2" id="KW-0813">Transport</keyword>
<keyword evidence="6" id="KW-0598">Phosphotransferase system</keyword>
<evidence type="ECO:0000256" key="12">
    <source>
        <dbReference type="SAM" id="Phobius"/>
    </source>
</evidence>
<sequence length="531" mass="58572">MMKKVQRFGGAMLTPVLLFSFAGVVVGFAILFMNEDIMGDLASPDSLWYQIWNVIAEGAWTVFRQMPLLFVIGLPIGLAKKESGRACLEALVTYITFNYFLSAILTTWGSFFGVDMAQEAGGTSGLALIASIKTIDTGMFGALIISGIVVYLHNRYFDTELPEVLGVFRGTSFVVILGFIVMLPIAFLFAFIWPHFQSFMLGLQGFFISSGNIGVWIYSFLQEILIPTGLHHFIYAPFAYDSAVVPGGMAAYWATHLGDFQTTAHSLKEMYPAGGFALSGMSKVFGSIGIVFAFYKTARPEKRKAVLGLMIPVAATAVFAGITEPLEFTFLFVAPVLFIVHAVLAATVSTVAYAFGVVGDFGGGLINWFAVNWLPLWKYHWPTYVTQIIIGLAFAFLWYIIFVFIIKKMDLKTPGREPEDSEVKFYTKADYKEKKEDGVKGKKKENQNQKKAVLFLEALGGSENITDVTNCATRLRLTLKDPELMGPDAQFLQAGAHGVVRNGQAIQIIVGLSVPSVRSEFENLLNEKDEE</sequence>
<dbReference type="InterPro" id="IPR050429">
    <property type="entry name" value="PTS_Glucose_EIICBA"/>
</dbReference>
<keyword evidence="4" id="KW-0762">Sugar transport</keyword>
<keyword evidence="9 12" id="KW-1133">Transmembrane helix</keyword>
<name>A0A7X0X2U6_LISSE</name>
<dbReference type="InterPro" id="IPR013013">
    <property type="entry name" value="PTS_EIIC_1"/>
</dbReference>
<evidence type="ECO:0000256" key="7">
    <source>
        <dbReference type="ARBA" id="ARBA00022692"/>
    </source>
</evidence>
<evidence type="ECO:0000256" key="3">
    <source>
        <dbReference type="ARBA" id="ARBA00022475"/>
    </source>
</evidence>
<gene>
    <name evidence="15" type="ORF">HB897_09635</name>
</gene>
<dbReference type="InterPro" id="IPR010975">
    <property type="entry name" value="PTS_IIBC_a_glc"/>
</dbReference>
<dbReference type="RefSeq" id="WP_185383825.1">
    <property type="nucleotide sequence ID" value="NZ_JAARRG010000006.1"/>
</dbReference>
<dbReference type="SUPFAM" id="SSF55604">
    <property type="entry name" value="Glucose permease domain IIB"/>
    <property type="match status" value="1"/>
</dbReference>
<dbReference type="PROSITE" id="PS01035">
    <property type="entry name" value="PTS_EIIB_TYPE_1_CYS"/>
    <property type="match status" value="1"/>
</dbReference>
<keyword evidence="5" id="KW-0808">Transferase</keyword>
<proteinExistence type="predicted"/>
<dbReference type="PANTHER" id="PTHR30009:SF12">
    <property type="entry name" value="PHOSPHOTRANSFERASE IIC COMPONENT GLVC"/>
    <property type="match status" value="1"/>
</dbReference>
<comment type="caution">
    <text evidence="15">The sequence shown here is derived from an EMBL/GenBank/DDBJ whole genome shotgun (WGS) entry which is preliminary data.</text>
</comment>
<dbReference type="PROSITE" id="PS51103">
    <property type="entry name" value="PTS_EIIC_TYPE_1"/>
    <property type="match status" value="1"/>
</dbReference>
<feature type="transmembrane region" description="Helical" evidence="12">
    <location>
        <begin position="383"/>
        <end position="406"/>
    </location>
</feature>
<keyword evidence="8" id="KW-0418">Kinase</keyword>
<dbReference type="GO" id="GO:0005886">
    <property type="term" value="C:plasma membrane"/>
    <property type="evidence" value="ECO:0007669"/>
    <property type="project" value="UniProtKB-SubCell"/>
</dbReference>
<dbReference type="NCBIfam" id="TIGR02005">
    <property type="entry name" value="PTS-IIBC-alpha"/>
    <property type="match status" value="1"/>
</dbReference>
<protein>
    <submittedName>
        <fullName evidence="15">PTS transporter subunit EIIC</fullName>
    </submittedName>
</protein>
<feature type="transmembrane region" description="Helical" evidence="12">
    <location>
        <begin position="353"/>
        <end position="371"/>
    </location>
</feature>
<dbReference type="GO" id="GO:0016301">
    <property type="term" value="F:kinase activity"/>
    <property type="evidence" value="ECO:0007669"/>
    <property type="project" value="UniProtKB-KW"/>
</dbReference>
<feature type="transmembrane region" description="Helical" evidence="12">
    <location>
        <begin position="173"/>
        <end position="193"/>
    </location>
</feature>
<keyword evidence="3" id="KW-1003">Cell membrane</keyword>
<feature type="transmembrane region" description="Helical" evidence="12">
    <location>
        <begin position="12"/>
        <end position="34"/>
    </location>
</feature>
<dbReference type="PROSITE" id="PS51098">
    <property type="entry name" value="PTS_EIIB_TYPE_1"/>
    <property type="match status" value="1"/>
</dbReference>
<dbReference type="InterPro" id="IPR003352">
    <property type="entry name" value="PTS_EIIC"/>
</dbReference>
<feature type="transmembrane region" description="Helical" evidence="12">
    <location>
        <begin position="126"/>
        <end position="152"/>
    </location>
</feature>
<feature type="transmembrane region" description="Helical" evidence="12">
    <location>
        <begin position="54"/>
        <end position="79"/>
    </location>
</feature>
<dbReference type="NCBIfam" id="TIGR00826">
    <property type="entry name" value="EIIB_glc"/>
    <property type="match status" value="1"/>
</dbReference>
<reference evidence="15 16" key="1">
    <citation type="submission" date="2020-03" db="EMBL/GenBank/DDBJ databases">
        <title>Soil Listeria distribution.</title>
        <authorList>
            <person name="Liao J."/>
            <person name="Wiedmann M."/>
        </authorList>
    </citation>
    <scope>NUCLEOTIDE SEQUENCE [LARGE SCALE GENOMIC DNA]</scope>
    <source>
        <strain evidence="15 16">FSL L7-1560</strain>
    </source>
</reference>
<evidence type="ECO:0000256" key="5">
    <source>
        <dbReference type="ARBA" id="ARBA00022679"/>
    </source>
</evidence>
<evidence type="ECO:0000256" key="9">
    <source>
        <dbReference type="ARBA" id="ARBA00022989"/>
    </source>
</evidence>
<dbReference type="AlphaFoldDB" id="A0A7X0X2U6"/>
<evidence type="ECO:0000256" key="1">
    <source>
        <dbReference type="ARBA" id="ARBA00004651"/>
    </source>
</evidence>
<feature type="transmembrane region" description="Helical" evidence="12">
    <location>
        <begin position="305"/>
        <end position="322"/>
    </location>
</feature>
<evidence type="ECO:0000259" key="13">
    <source>
        <dbReference type="PROSITE" id="PS51098"/>
    </source>
</evidence>
<dbReference type="InterPro" id="IPR001996">
    <property type="entry name" value="PTS_IIB_1"/>
</dbReference>
<dbReference type="EMBL" id="JAARRG010000006">
    <property type="protein sequence ID" value="MBC1486487.1"/>
    <property type="molecule type" value="Genomic_DNA"/>
</dbReference>
<evidence type="ECO:0000256" key="4">
    <source>
        <dbReference type="ARBA" id="ARBA00022597"/>
    </source>
</evidence>
<evidence type="ECO:0000256" key="8">
    <source>
        <dbReference type="ARBA" id="ARBA00022777"/>
    </source>
</evidence>
<feature type="transmembrane region" description="Helical" evidence="12">
    <location>
        <begin position="328"/>
        <end position="346"/>
    </location>
</feature>
<evidence type="ECO:0000256" key="11">
    <source>
        <dbReference type="PROSITE-ProRule" id="PRU00421"/>
    </source>
</evidence>
<evidence type="ECO:0000256" key="6">
    <source>
        <dbReference type="ARBA" id="ARBA00022683"/>
    </source>
</evidence>
<dbReference type="PANTHER" id="PTHR30009">
    <property type="entry name" value="CYTOCHROME C-TYPE SYNTHESIS PROTEIN AND PTS TRANSMEMBRANE COMPONENT"/>
    <property type="match status" value="1"/>
</dbReference>
<feature type="transmembrane region" description="Helical" evidence="12">
    <location>
        <begin position="91"/>
        <end position="114"/>
    </location>
</feature>
<evidence type="ECO:0000313" key="15">
    <source>
        <dbReference type="EMBL" id="MBC1486487.1"/>
    </source>
</evidence>
<dbReference type="GO" id="GO:0009401">
    <property type="term" value="P:phosphoenolpyruvate-dependent sugar phosphotransferase system"/>
    <property type="evidence" value="ECO:0007669"/>
    <property type="project" value="UniProtKB-KW"/>
</dbReference>
<dbReference type="InterPro" id="IPR036878">
    <property type="entry name" value="Glu_permease_IIB"/>
</dbReference>
<dbReference type="GO" id="GO:0090563">
    <property type="term" value="F:protein-phosphocysteine-sugar phosphotransferase activity"/>
    <property type="evidence" value="ECO:0007669"/>
    <property type="project" value="TreeGrafter"/>
</dbReference>
<comment type="subcellular location">
    <subcellularLocation>
        <location evidence="1">Cell membrane</location>
        <topology evidence="1">Multi-pass membrane protein</topology>
    </subcellularLocation>
</comment>
<evidence type="ECO:0000259" key="14">
    <source>
        <dbReference type="PROSITE" id="PS51103"/>
    </source>
</evidence>
<dbReference type="InterPro" id="IPR018113">
    <property type="entry name" value="PTrfase_EIIB_Cys"/>
</dbReference>
<dbReference type="CDD" id="cd00212">
    <property type="entry name" value="PTS_IIB_glc"/>
    <property type="match status" value="1"/>
</dbReference>
<feature type="domain" description="PTS EIIB type-1" evidence="13">
    <location>
        <begin position="449"/>
        <end position="531"/>
    </location>
</feature>
<feature type="transmembrane region" description="Helical" evidence="12">
    <location>
        <begin position="273"/>
        <end position="293"/>
    </location>
</feature>
<dbReference type="Pfam" id="PF00367">
    <property type="entry name" value="PTS_EIIB"/>
    <property type="match status" value="1"/>
</dbReference>
<feature type="transmembrane region" description="Helical" evidence="12">
    <location>
        <begin position="199"/>
        <end position="221"/>
    </location>
</feature>
<dbReference type="Pfam" id="PF02378">
    <property type="entry name" value="PTS_EIIC"/>
    <property type="match status" value="1"/>
</dbReference>
<dbReference type="Gene3D" id="3.30.1360.60">
    <property type="entry name" value="Glucose permease domain IIB"/>
    <property type="match status" value="1"/>
</dbReference>
<feature type="active site" description="Phosphocysteine intermediate; for EIIB activity" evidence="11">
    <location>
        <position position="471"/>
    </location>
</feature>
<keyword evidence="7 12" id="KW-0812">Transmembrane</keyword>
<dbReference type="Proteomes" id="UP000523362">
    <property type="component" value="Unassembled WGS sequence"/>
</dbReference>
<dbReference type="GO" id="GO:0008982">
    <property type="term" value="F:protein-N(PI)-phosphohistidine-sugar phosphotransferase activity"/>
    <property type="evidence" value="ECO:0007669"/>
    <property type="project" value="InterPro"/>
</dbReference>